<dbReference type="RefSeq" id="WP_141383919.1">
    <property type="nucleotide sequence ID" value="NZ_BJNF01000059.1"/>
</dbReference>
<dbReference type="NCBIfam" id="TIGR04401">
    <property type="entry name" value="TAT_Cys_rich"/>
    <property type="match status" value="1"/>
</dbReference>
<evidence type="ECO:0000313" key="3">
    <source>
        <dbReference type="Proteomes" id="UP000318825"/>
    </source>
</evidence>
<dbReference type="PANTHER" id="PTHR37310:SF1">
    <property type="entry name" value="CYTOPLASMIC PROTEIN"/>
    <property type="match status" value="1"/>
</dbReference>
<dbReference type="EMBL" id="BJNF01000059">
    <property type="protein sequence ID" value="GEC16281.1"/>
    <property type="molecule type" value="Genomic_DNA"/>
</dbReference>
<feature type="signal peptide" evidence="1">
    <location>
        <begin position="1"/>
        <end position="29"/>
    </location>
</feature>
<evidence type="ECO:0000313" key="2">
    <source>
        <dbReference type="EMBL" id="GEC16281.1"/>
    </source>
</evidence>
<dbReference type="Gene3D" id="1.20.1270.360">
    <property type="match status" value="1"/>
</dbReference>
<organism evidence="2 3">
    <name type="scientific">Nitrobacter winogradskyi</name>
    <name type="common">Nitrobacter agilis</name>
    <dbReference type="NCBI Taxonomy" id="913"/>
    <lineage>
        <taxon>Bacteria</taxon>
        <taxon>Pseudomonadati</taxon>
        <taxon>Pseudomonadota</taxon>
        <taxon>Alphaproteobacteria</taxon>
        <taxon>Hyphomicrobiales</taxon>
        <taxon>Nitrobacteraceae</taxon>
        <taxon>Nitrobacter</taxon>
    </lineage>
</organism>
<evidence type="ECO:0000256" key="1">
    <source>
        <dbReference type="SAM" id="SignalP"/>
    </source>
</evidence>
<gene>
    <name evidence="2" type="ORF">NWI01_21730</name>
</gene>
<feature type="chain" id="PRO_5021229587" evidence="1">
    <location>
        <begin position="30"/>
        <end position="146"/>
    </location>
</feature>
<proteinExistence type="predicted"/>
<dbReference type="Pfam" id="PF03860">
    <property type="entry name" value="Csp"/>
    <property type="match status" value="1"/>
</dbReference>
<dbReference type="OrthoDB" id="7997481at2"/>
<dbReference type="InterPro" id="IPR030913">
    <property type="entry name" value="Csp1_Cys_rich"/>
</dbReference>
<protein>
    <submittedName>
        <fullName evidence="2">Membrane protein</fullName>
    </submittedName>
</protein>
<name>A0A4Y3WDP7_NITWI</name>
<dbReference type="AlphaFoldDB" id="A0A4Y3WDP7"/>
<dbReference type="InterPro" id="IPR005560">
    <property type="entry name" value="Csp_YhjQ"/>
</dbReference>
<sequence length="146" mass="15250">MHRREFVTAIGTAAAVVSAAQAFAVTADAATSESMHPAKYKALEEAIAHCISAGDACMRHCLGMLSMKDTSMAGCTNATYQVIAGCTALRTLAAVNSHHVPALGKVVAQMCTDCQKECEKFPDVAECKSCGDACKTCAEECRKVAA</sequence>
<comment type="caution">
    <text evidence="2">The sequence shown here is derived from an EMBL/GenBank/DDBJ whole genome shotgun (WGS) entry which is preliminary data.</text>
</comment>
<reference evidence="2 3" key="1">
    <citation type="submission" date="2019-06" db="EMBL/GenBank/DDBJ databases">
        <title>Whole genome shotgun sequence of Nitrobacter winogradskyi NBRC 14297.</title>
        <authorList>
            <person name="Hosoyama A."/>
            <person name="Uohara A."/>
            <person name="Ohji S."/>
            <person name="Ichikawa N."/>
        </authorList>
    </citation>
    <scope>NUCLEOTIDE SEQUENCE [LARGE SCALE GENOMIC DNA]</scope>
    <source>
        <strain evidence="2 3">NBRC 14297</strain>
    </source>
</reference>
<dbReference type="Proteomes" id="UP000318825">
    <property type="component" value="Unassembled WGS sequence"/>
</dbReference>
<keyword evidence="1" id="KW-0732">Signal</keyword>
<accession>A0A4Y3WDP7</accession>
<dbReference type="PANTHER" id="PTHR37310">
    <property type="entry name" value="CYTOPLASMIC PROTEIN-RELATED"/>
    <property type="match status" value="1"/>
</dbReference>